<organism evidence="2">
    <name type="scientific">Hyaloperonospora arabidopsidis (strain Emoy2)</name>
    <name type="common">Downy mildew agent</name>
    <name type="synonym">Peronospora arabidopsidis</name>
    <dbReference type="NCBI Taxonomy" id="559515"/>
    <lineage>
        <taxon>Eukaryota</taxon>
        <taxon>Sar</taxon>
        <taxon>Stramenopiles</taxon>
        <taxon>Oomycota</taxon>
        <taxon>Peronosporomycetes</taxon>
        <taxon>Peronosporales</taxon>
        <taxon>Peronosporaceae</taxon>
        <taxon>Hyaloperonospora</taxon>
    </lineage>
</organism>
<reference evidence="2" key="1">
    <citation type="journal article" date="2014" name="PLoS Pathog.">
        <title>Expression profiling during Arabidopsis/downy mildew interaction reveals a highly-expressed effector that attenuates responses to salicylic acid.</title>
        <authorList>
            <person name="Asai S."/>
            <person name="Rallapalli G."/>
            <person name="Piquerez S.J.M."/>
            <person name="Caillaud M.C."/>
            <person name="Furzer O.J."/>
            <person name="Ishaque N."/>
            <person name="Wirthmueller L."/>
            <person name="Fabro G."/>
            <person name="Shirasu K."/>
            <person name="Jones J.D.G."/>
        </authorList>
    </citation>
    <scope>NUCLEOTIDE SEQUENCE</scope>
    <source>
        <strain evidence="2">Emoy2</strain>
    </source>
</reference>
<name>A0A090B8D2_HYAAE</name>
<proteinExistence type="evidence at transcript level"/>
<protein>
    <submittedName>
        <fullName evidence="2">RxLR effector candidate protein</fullName>
    </submittedName>
</protein>
<dbReference type="EMBL" id="AB922251">
    <property type="protein sequence ID" value="BAP68826.1"/>
    <property type="molecule type" value="mRNA"/>
</dbReference>
<accession>A0A090B8D2</accession>
<sequence>MRLAMFALMGSTPTFARNINTSGSLRPSLRALSLPVSVRFPDGSYNGHIKRSLGDLESTLGEERAGPPLPVLTEEKFMSAASTLASAIHSHGLALEEITDHYRKLVRSLDLYAVKVSLENIFTVPLTAQVLEDTNHEMTLASYTLQNALFVKESLDGRDTFIYWVRQFVSNRQQAELLNSENDRLEWLKNNIPPSEVFTNLAIAGKTGWVDEKKTCMVNPFASPKFEVMKAYIQMYNEEKGKTTSWIEVFLGFYKTEGKVARMLSLLQFSLIVGREAQEVLHEMYARWVTRKATIPDIAQKLRITSRPLDGLSGGVELPLIGYILYMELHYPEEKERLAVDLSCQYGDAGYALLSKHAEDYKIAVAASEAYKMTFARFHAHL</sequence>
<gene>
    <name evidence="2" type="primary">HaRxL101b</name>
    <name evidence="1" type="synonym">HaRxL101</name>
</gene>
<dbReference type="AlphaFoldDB" id="A0A090B8D2"/>
<evidence type="ECO:0000313" key="1">
    <source>
        <dbReference type="EMBL" id="BAP68825.1"/>
    </source>
</evidence>
<evidence type="ECO:0000313" key="2">
    <source>
        <dbReference type="EMBL" id="BAP68826.1"/>
    </source>
</evidence>
<dbReference type="EMBL" id="AB922250">
    <property type="protein sequence ID" value="BAP68825.1"/>
    <property type="molecule type" value="mRNA"/>
</dbReference>